<comment type="caution">
    <text evidence="1">The sequence shown here is derived from an EMBL/GenBank/DDBJ whole genome shotgun (WGS) entry which is preliminary data.</text>
</comment>
<reference evidence="1" key="2">
    <citation type="submission" date="2021-10" db="EMBL/GenBank/DDBJ databases">
        <title>Phylogenomics reveals ancestral predisposition of the termite-cultivated fungus Termitomyces towards a domesticated lifestyle.</title>
        <authorList>
            <person name="Auxier B."/>
            <person name="Grum-Grzhimaylo A."/>
            <person name="Cardenas M.E."/>
            <person name="Lodge J.D."/>
            <person name="Laessoe T."/>
            <person name="Pedersen O."/>
            <person name="Smith M.E."/>
            <person name="Kuyper T.W."/>
            <person name="Franco-Molano E.A."/>
            <person name="Baroni T.J."/>
            <person name="Aanen D.K."/>
        </authorList>
    </citation>
    <scope>NUCLEOTIDE SEQUENCE</scope>
    <source>
        <strain evidence="1">D49</strain>
    </source>
</reference>
<gene>
    <name evidence="1" type="ORF">H0H81_009559</name>
</gene>
<dbReference type="EMBL" id="JABCKI010005996">
    <property type="protein sequence ID" value="KAG5635961.1"/>
    <property type="molecule type" value="Genomic_DNA"/>
</dbReference>
<evidence type="ECO:0000313" key="1">
    <source>
        <dbReference type="EMBL" id="KAG5635961.1"/>
    </source>
</evidence>
<proteinExistence type="predicted"/>
<organism evidence="1 2">
    <name type="scientific">Sphagnurus paluster</name>
    <dbReference type="NCBI Taxonomy" id="117069"/>
    <lineage>
        <taxon>Eukaryota</taxon>
        <taxon>Fungi</taxon>
        <taxon>Dikarya</taxon>
        <taxon>Basidiomycota</taxon>
        <taxon>Agaricomycotina</taxon>
        <taxon>Agaricomycetes</taxon>
        <taxon>Agaricomycetidae</taxon>
        <taxon>Agaricales</taxon>
        <taxon>Tricholomatineae</taxon>
        <taxon>Lyophyllaceae</taxon>
        <taxon>Sphagnurus</taxon>
    </lineage>
</organism>
<sequence length="485" mass="55800">MKLPIELVSCLIREATDVPEAFDTSQELDYRQREHILELVQESMSIKTTLSLVSKAFHKICDPFLYEIIVIYRFKYVPHLLKLLRHGQHRSGSKTRGSYCRRLDIYVTISREEHLDIAWREGGHTLWGLIPACPFLHTLHCRLPGIHETPPVPLEHPQLTHNALWKCLATHCADTLRALELYGFYIRMDRVEMMLRYFSVLETCAITDIYALQDLQADYIDWEVEPAYDQEEPPSRWTRGLWYSQIPIGTIEGKSYDTLSGWFDNQALAEFETAKIYTYAAWPAYHGSGPLYLLPNLHTLSMVHANSRLDQFLLPGLRTLAAYTEIVSDLDFLTLTHASYPNLTHLHHNLGDGVPLSSLLRLVPNLIDLKLTITPFTRFTPSNFTFPMDWLVNITLIGRGAKFRIDATVPKDLGIRPYVHDLLGAVKAGMLPALSTIRVPQFPARKKERLPITKGRRLGVELILTDCKAYHRFRYAPGRYDHPER</sequence>
<evidence type="ECO:0000313" key="2">
    <source>
        <dbReference type="Proteomes" id="UP000717328"/>
    </source>
</evidence>
<dbReference type="Proteomes" id="UP000717328">
    <property type="component" value="Unassembled WGS sequence"/>
</dbReference>
<keyword evidence="2" id="KW-1185">Reference proteome</keyword>
<dbReference type="OrthoDB" id="2973896at2759"/>
<protein>
    <submittedName>
        <fullName evidence="1">Uncharacterized protein</fullName>
    </submittedName>
</protein>
<dbReference type="AlphaFoldDB" id="A0A9P7FS26"/>
<reference evidence="1" key="1">
    <citation type="submission" date="2021-02" db="EMBL/GenBank/DDBJ databases">
        <authorList>
            <person name="Nieuwenhuis M."/>
            <person name="Van De Peppel L.J.J."/>
        </authorList>
    </citation>
    <scope>NUCLEOTIDE SEQUENCE</scope>
    <source>
        <strain evidence="1">D49</strain>
    </source>
</reference>
<accession>A0A9P7FS26</accession>
<name>A0A9P7FS26_9AGAR</name>